<dbReference type="PATRIC" id="fig|1461584.3.peg.879"/>
<sequence>MEPSWPGLVIGPVLFIACLIGFRKIGSVGKFAGRATEMVVGRKTMDRLPGGQEFQKTAMVIPLLGGMALGLGITFFSLFPTNG</sequence>
<accession>A0A078MMR1</accession>
<dbReference type="AlphaFoldDB" id="A0A078MMR1"/>
<dbReference type="EMBL" id="LN483070">
    <property type="protein sequence ID" value="CEA07569.1"/>
    <property type="molecule type" value="Genomic_DNA"/>
</dbReference>
<reference evidence="2" key="1">
    <citation type="submission" date="2014-07" db="EMBL/GenBank/DDBJ databases">
        <authorList>
            <person name="Urmite Genomes Urmite Genomes"/>
        </authorList>
    </citation>
    <scope>NUCLEOTIDE SEQUENCE</scope>
    <source>
        <strain evidence="2">11W110_air</strain>
    </source>
</reference>
<name>A0A078MMR1_9MICC</name>
<evidence type="ECO:0000256" key="1">
    <source>
        <dbReference type="SAM" id="Phobius"/>
    </source>
</evidence>
<protein>
    <submittedName>
        <fullName evidence="2">Uncharacterized protein</fullName>
    </submittedName>
</protein>
<feature type="transmembrane region" description="Helical" evidence="1">
    <location>
        <begin position="6"/>
        <end position="22"/>
    </location>
</feature>
<keyword evidence="1" id="KW-0812">Transmembrane</keyword>
<organism evidence="2">
    <name type="scientific">Arthrobacter saudimassiliensis</name>
    <dbReference type="NCBI Taxonomy" id="1461584"/>
    <lineage>
        <taxon>Bacteria</taxon>
        <taxon>Bacillati</taxon>
        <taxon>Actinomycetota</taxon>
        <taxon>Actinomycetes</taxon>
        <taxon>Micrococcales</taxon>
        <taxon>Micrococcaceae</taxon>
        <taxon>Arthrobacter</taxon>
    </lineage>
</organism>
<gene>
    <name evidence="2" type="ORF">BN1051_00885</name>
</gene>
<keyword evidence="1" id="KW-1133">Transmembrane helix</keyword>
<feature type="transmembrane region" description="Helical" evidence="1">
    <location>
        <begin position="57"/>
        <end position="79"/>
    </location>
</feature>
<evidence type="ECO:0000313" key="2">
    <source>
        <dbReference type="EMBL" id="CEA07569.1"/>
    </source>
</evidence>
<keyword evidence="1" id="KW-0472">Membrane</keyword>
<proteinExistence type="predicted"/>